<protein>
    <recommendedName>
        <fullName evidence="4">G-protein coupled receptors family 1 profile domain-containing protein</fullName>
    </recommendedName>
</protein>
<name>A0ABD1EGI5_HYPHA</name>
<keyword evidence="3" id="KW-1185">Reference proteome</keyword>
<dbReference type="EMBL" id="JBDJPC010000007">
    <property type="protein sequence ID" value="KAL1493800.1"/>
    <property type="molecule type" value="Genomic_DNA"/>
</dbReference>
<gene>
    <name evidence="2" type="ORF">ABEB36_009489</name>
</gene>
<accession>A0ABD1EGI5</accession>
<sequence length="282" mass="31425">MSIYMLDSRVTFEEESNILTNGPTKTGIIVYSVITPILCCCGIVANTVSLLVLKRKELVGSVYTYLSVLACVDLSNSIALMLGGISRGIMWRTRWIIYDSLIGLPVDGCLATLSILAVTLLTIENLASRAVAINLFNGDHLKANSQAMENLRQICTILSAIDVNTNFVFYYTFCPAFYKVLKSTCKRRKMRHSSNLQVNVFVVNGTKPSMNDQCFTNKIHKVLEISRKSIDSAIKLNLGNELENEDISLNYADNKNNYNPPFSTIFEESTTSSSSSDLNKYY</sequence>
<feature type="transmembrane region" description="Helical" evidence="1">
    <location>
        <begin position="102"/>
        <end position="123"/>
    </location>
</feature>
<evidence type="ECO:0000313" key="3">
    <source>
        <dbReference type="Proteomes" id="UP001566132"/>
    </source>
</evidence>
<dbReference type="PANTHER" id="PTHR47760">
    <property type="entry name" value="G-PROTEIN COUPLED RECEPTOR B0563.6-LIKE PROTEIN-RELATED"/>
    <property type="match status" value="1"/>
</dbReference>
<reference evidence="2 3" key="1">
    <citation type="submission" date="2024-05" db="EMBL/GenBank/DDBJ databases">
        <title>Genetic variation in Jamaican populations of the coffee berry borer (Hypothenemus hampei).</title>
        <authorList>
            <person name="Errbii M."/>
            <person name="Myrie A."/>
        </authorList>
    </citation>
    <scope>NUCLEOTIDE SEQUENCE [LARGE SCALE GENOMIC DNA]</scope>
    <source>
        <strain evidence="2">JA-Hopewell-2020-01-JO</strain>
        <tissue evidence="2">Whole body</tissue>
    </source>
</reference>
<evidence type="ECO:0000313" key="2">
    <source>
        <dbReference type="EMBL" id="KAL1493800.1"/>
    </source>
</evidence>
<dbReference type="Proteomes" id="UP001566132">
    <property type="component" value="Unassembled WGS sequence"/>
</dbReference>
<proteinExistence type="predicted"/>
<feature type="transmembrane region" description="Helical" evidence="1">
    <location>
        <begin position="65"/>
        <end position="90"/>
    </location>
</feature>
<evidence type="ECO:0000256" key="1">
    <source>
        <dbReference type="SAM" id="Phobius"/>
    </source>
</evidence>
<dbReference type="AlphaFoldDB" id="A0ABD1EGI5"/>
<keyword evidence="1" id="KW-0812">Transmembrane</keyword>
<keyword evidence="1" id="KW-1133">Transmembrane helix</keyword>
<dbReference type="Gene3D" id="1.20.1070.10">
    <property type="entry name" value="Rhodopsin 7-helix transmembrane proteins"/>
    <property type="match status" value="1"/>
</dbReference>
<feature type="transmembrane region" description="Helical" evidence="1">
    <location>
        <begin position="28"/>
        <end position="53"/>
    </location>
</feature>
<organism evidence="2 3">
    <name type="scientific">Hypothenemus hampei</name>
    <name type="common">Coffee berry borer</name>
    <dbReference type="NCBI Taxonomy" id="57062"/>
    <lineage>
        <taxon>Eukaryota</taxon>
        <taxon>Metazoa</taxon>
        <taxon>Ecdysozoa</taxon>
        <taxon>Arthropoda</taxon>
        <taxon>Hexapoda</taxon>
        <taxon>Insecta</taxon>
        <taxon>Pterygota</taxon>
        <taxon>Neoptera</taxon>
        <taxon>Endopterygota</taxon>
        <taxon>Coleoptera</taxon>
        <taxon>Polyphaga</taxon>
        <taxon>Cucujiformia</taxon>
        <taxon>Curculionidae</taxon>
        <taxon>Scolytinae</taxon>
        <taxon>Hypothenemus</taxon>
    </lineage>
</organism>
<evidence type="ECO:0008006" key="4">
    <source>
        <dbReference type="Google" id="ProtNLM"/>
    </source>
</evidence>
<keyword evidence="1" id="KW-0472">Membrane</keyword>
<dbReference type="InterPro" id="IPR053093">
    <property type="entry name" value="GPCR-like"/>
</dbReference>
<comment type="caution">
    <text evidence="2">The sequence shown here is derived from an EMBL/GenBank/DDBJ whole genome shotgun (WGS) entry which is preliminary data.</text>
</comment>
<dbReference type="PANTHER" id="PTHR47760:SF1">
    <property type="entry name" value="G-PROTEIN COUPLED RECEPTORS FAMILY 1 PROFILE DOMAIN-CONTAINING PROTEIN"/>
    <property type="match status" value="1"/>
</dbReference>